<dbReference type="EMBL" id="MLAK01000758">
    <property type="protein sequence ID" value="OHT05430.1"/>
    <property type="molecule type" value="Genomic_DNA"/>
</dbReference>
<feature type="transmembrane region" description="Helical" evidence="1">
    <location>
        <begin position="766"/>
        <end position="786"/>
    </location>
</feature>
<keyword evidence="1" id="KW-1133">Transmembrane helix</keyword>
<evidence type="ECO:0000313" key="2">
    <source>
        <dbReference type="EMBL" id="OHT05430.1"/>
    </source>
</evidence>
<dbReference type="SUPFAM" id="SSF55073">
    <property type="entry name" value="Nucleotide cyclase"/>
    <property type="match status" value="1"/>
</dbReference>
<keyword evidence="1" id="KW-0812">Transmembrane</keyword>
<dbReference type="GeneID" id="94839903"/>
<feature type="transmembrane region" description="Helical" evidence="1">
    <location>
        <begin position="663"/>
        <end position="684"/>
    </location>
</feature>
<evidence type="ECO:0000313" key="3">
    <source>
        <dbReference type="Proteomes" id="UP000179807"/>
    </source>
</evidence>
<proteinExistence type="predicted"/>
<protein>
    <submittedName>
        <fullName evidence="2">Uncharacterized protein</fullName>
    </submittedName>
</protein>
<keyword evidence="1" id="KW-0472">Membrane</keyword>
<evidence type="ECO:0000256" key="1">
    <source>
        <dbReference type="SAM" id="Phobius"/>
    </source>
</evidence>
<gene>
    <name evidence="2" type="ORF">TRFO_26850</name>
</gene>
<dbReference type="VEuPathDB" id="TrichDB:TRFO_26850"/>
<dbReference type="Proteomes" id="UP000179807">
    <property type="component" value="Unassembled WGS sequence"/>
</dbReference>
<comment type="caution">
    <text evidence="2">The sequence shown here is derived from an EMBL/GenBank/DDBJ whole genome shotgun (WGS) entry which is preliminary data.</text>
</comment>
<feature type="transmembrane region" description="Helical" evidence="1">
    <location>
        <begin position="970"/>
        <end position="993"/>
    </location>
</feature>
<feature type="transmembrane region" description="Helical" evidence="1">
    <location>
        <begin position="119"/>
        <end position="139"/>
    </location>
</feature>
<feature type="transmembrane region" description="Helical" evidence="1">
    <location>
        <begin position="57"/>
        <end position="79"/>
    </location>
</feature>
<organism evidence="2 3">
    <name type="scientific">Tritrichomonas foetus</name>
    <dbReference type="NCBI Taxonomy" id="1144522"/>
    <lineage>
        <taxon>Eukaryota</taxon>
        <taxon>Metamonada</taxon>
        <taxon>Parabasalia</taxon>
        <taxon>Tritrichomonadida</taxon>
        <taxon>Tritrichomonadidae</taxon>
        <taxon>Tritrichomonas</taxon>
    </lineage>
</organism>
<accession>A0A1J4K6T7</accession>
<feature type="transmembrane region" description="Helical" evidence="1">
    <location>
        <begin position="30"/>
        <end position="51"/>
    </location>
</feature>
<dbReference type="RefSeq" id="XP_068358566.1">
    <property type="nucleotide sequence ID" value="XM_068505199.1"/>
</dbReference>
<reference evidence="2" key="1">
    <citation type="submission" date="2016-10" db="EMBL/GenBank/DDBJ databases">
        <authorList>
            <person name="Benchimol M."/>
            <person name="Almeida L.G."/>
            <person name="Vasconcelos A.T."/>
            <person name="Perreira-Neves A."/>
            <person name="Rosa I.A."/>
            <person name="Tasca T."/>
            <person name="Bogo M.R."/>
            <person name="de Souza W."/>
        </authorList>
    </citation>
    <scope>NUCLEOTIDE SEQUENCE [LARGE SCALE GENOMIC DNA]</scope>
    <source>
        <strain evidence="2">K</strain>
    </source>
</reference>
<feature type="transmembrane region" description="Helical" evidence="1">
    <location>
        <begin position="91"/>
        <end position="113"/>
    </location>
</feature>
<feature type="transmembrane region" description="Helical" evidence="1">
    <location>
        <begin position="438"/>
        <end position="466"/>
    </location>
</feature>
<sequence length="1399" mass="159938">MIGAHYFSFVVYRCSPTVNFSGLLRPWPRYVMQFAWIEAIMMFLSLAEGLIEPNNQIQRLVLIFILLIFANPVVSAYFIIKPMFQDIEDSVHYAVNLTVGFIDLVLLLIHTFVEFLTPSILFTLTILFVIIFYLVYSFIMKKRVSKVIVQLYSVYKSSRPILPPLTPVVFSNPLSNQITLSQEAYSVMQAFSSLGIEDEDTFNMFIAVGAKLKVPSIRNIDFIKWGLNYFTSATTLLASSQLIQYFNGCARTETVILQKMREMPSYPNIFKPFIQHLEGLHADIMLDRPILLRSLCIKAEAALSRCKRSIALFWGCVLRRSNSGIREAQCRVRNTISEAEIHFEELMRCYPHTTQAIQLYLSFLLEAKGSFEECNDYLNHLSTYFVARQDELDLDDDTTNDFFTTFLNDETNTFNKYINQLPIFVDHERQAMFCSSSVIQLLFCLAICSVVLLVACFAFILIVLLINISEFPVYISMIRGCSDVTMTLGTAATAARRLCLISSGVLYPNTTISHSTNKTIENVDVVVKTLINASNLMPRLIQDFLVSIAYKNTMVVAMNHWSINLTHHNRPTNMTLSQAMKLIGDSLRNVILLVSKAVNETGPIPQYSFADYSSICQSHDLYHIFKNVKPLFELFDNFIVEFEKMVGEEVEYISHILTLSLEIIPATFFGLFVVLIFISSSIAFKESKFRATLFLSLPEQIASGFFRAECGRPTKKPAGAESIFSVSTQPGKLKTENAKDKIQIIEKLHEFSSVEHKGYNTGLKSYTISIFIFTLLSTISMVVFIYNGLYSSSEFDGKTLSTCFNVIRSVCLEFTTYFIQELFLPDKYRILSDKELFNISESFLEKSLYYHDNIIFGDGTNHNFRDFSAFKELFLSFNDSISNTTNLEKTFMMMHHTSYIKFGFDLKSRLFYLTQKAFIDCFKADNHAYHVNDRYWQEFDHFLIAHLENDLYSASCIYFDEITNEIVNSFYIALSIFIVSFVVLMILYFTFVIPSIIMLKQFFSCGVRLLCQVPHNVFQRSLFINKWLKGQITRSNFMVLETHFNRSISPTLQAKLVKELPESIYIFDLQGNYIKSPSFDASRLEDKTMKSILPLIVDASHDFQLLSVAESAMTKIAEAKDNVQPIIYQAQNVNGVPIRLTFVGISAAEAGIIAKDSVLRQYYSYIAILAKDITQEASQEQQYQQQKERTKLLMKQIIPEILVERVHDGERKISNIPIDGAAILMQICDYSKFVQNIDINLLPYFLQQLHHIVENTVDEYQNVTTISFNSGLLIIATGIFDDELSERVKAYDSVNFASALKNRIEKYAQSVGLTIATKFAIATNQIIYKMQLDISLISFITGDAVQLAHFLLKKAKPNQILVERRTYECIYGQSCDAQHVGEFEYKSSIVTIYSVTVKN</sequence>
<name>A0A1J4K6T7_9EUKA</name>
<dbReference type="Gene3D" id="3.30.70.1230">
    <property type="entry name" value="Nucleotide cyclase"/>
    <property type="match status" value="1"/>
</dbReference>
<keyword evidence="3" id="KW-1185">Reference proteome</keyword>
<dbReference type="InterPro" id="IPR029787">
    <property type="entry name" value="Nucleotide_cyclase"/>
</dbReference>